<evidence type="ECO:0000259" key="1">
    <source>
        <dbReference type="Pfam" id="PF00135"/>
    </source>
</evidence>
<dbReference type="Gene3D" id="3.40.50.1820">
    <property type="entry name" value="alpha/beta hydrolase"/>
    <property type="match status" value="1"/>
</dbReference>
<dbReference type="InterPro" id="IPR002018">
    <property type="entry name" value="CarbesteraseB"/>
</dbReference>
<dbReference type="InterPro" id="IPR029058">
    <property type="entry name" value="AB_hydrolase_fold"/>
</dbReference>
<sequence>MVVIPANAAALSTVTLDYGNFTGLTNTTNGIIYFLGIRYADPPTGDLRWRAPVSPPSTYLGDVNATALGFACIGTTQKNSGATTDEDCLFGNVYIPINTTEASKLPVLVFFHGGGFETGRTRDAPSENIVLSSVEPLIFVTFEYRLGQFGFLAGTPVQQDGQLNAGLFDQRAGLEWVQRYISKFGGDPRFLFCFCAISSAEDKFNSRVTIWGQSAGAASVSYHLIAEGGENKNLFIRAIGDSPPALYLPHYTDTYIEDLFAQFTGLAGCGGSGNGSAIMACLRAAPTGTIATAGRDTLANLTSNLYPIGPIADGVFIRERPVEAFLNGRFVHVPVMFGSNTDEGAKWSASLDNPAANTSSPNATEMTVYNFIAGQYATFNEPSFQTAIRLFYPLADYNQSFSLQGQQIYGEMRYICTALMIAGAAHHAGLPAYQYHWDNPVLGSNHADELDAFFDGDEIFDPDDQILVTAMRQYWTSFATSGVPVAEGAPSWVPNGANGSPRILLHPGEIAMEQVSENLTKRCAFWHALTSELAT</sequence>
<name>A0A8H6Y8L4_9AGAR</name>
<dbReference type="Pfam" id="PF00135">
    <property type="entry name" value="COesterase"/>
    <property type="match status" value="1"/>
</dbReference>
<dbReference type="GO" id="GO:0016787">
    <property type="term" value="F:hydrolase activity"/>
    <property type="evidence" value="ECO:0007669"/>
    <property type="project" value="UniProtKB-KW"/>
</dbReference>
<dbReference type="Proteomes" id="UP000623467">
    <property type="component" value="Unassembled WGS sequence"/>
</dbReference>
<protein>
    <submittedName>
        <fullName evidence="2">Carboxylic ester hydrolase</fullName>
    </submittedName>
</protein>
<feature type="domain" description="Carboxylesterase type B" evidence="1">
    <location>
        <begin position="13"/>
        <end position="526"/>
    </location>
</feature>
<organism evidence="2 3">
    <name type="scientific">Mycena sanguinolenta</name>
    <dbReference type="NCBI Taxonomy" id="230812"/>
    <lineage>
        <taxon>Eukaryota</taxon>
        <taxon>Fungi</taxon>
        <taxon>Dikarya</taxon>
        <taxon>Basidiomycota</taxon>
        <taxon>Agaricomycotina</taxon>
        <taxon>Agaricomycetes</taxon>
        <taxon>Agaricomycetidae</taxon>
        <taxon>Agaricales</taxon>
        <taxon>Marasmiineae</taxon>
        <taxon>Mycenaceae</taxon>
        <taxon>Mycena</taxon>
    </lineage>
</organism>
<comment type="caution">
    <text evidence="2">The sequence shown here is derived from an EMBL/GenBank/DDBJ whole genome shotgun (WGS) entry which is preliminary data.</text>
</comment>
<gene>
    <name evidence="2" type="ORF">MSAN_01375100</name>
</gene>
<accession>A0A8H6Y8L4</accession>
<dbReference type="OrthoDB" id="408631at2759"/>
<dbReference type="AlphaFoldDB" id="A0A8H6Y8L4"/>
<reference evidence="2" key="1">
    <citation type="submission" date="2020-05" db="EMBL/GenBank/DDBJ databases">
        <title>Mycena genomes resolve the evolution of fungal bioluminescence.</title>
        <authorList>
            <person name="Tsai I.J."/>
        </authorList>
    </citation>
    <scope>NUCLEOTIDE SEQUENCE</scope>
    <source>
        <strain evidence="2">160909Yilan</strain>
    </source>
</reference>
<dbReference type="PANTHER" id="PTHR11559">
    <property type="entry name" value="CARBOXYLESTERASE"/>
    <property type="match status" value="1"/>
</dbReference>
<keyword evidence="3" id="KW-1185">Reference proteome</keyword>
<evidence type="ECO:0000313" key="3">
    <source>
        <dbReference type="Proteomes" id="UP000623467"/>
    </source>
</evidence>
<proteinExistence type="predicted"/>
<evidence type="ECO:0000313" key="2">
    <source>
        <dbReference type="EMBL" id="KAF7354617.1"/>
    </source>
</evidence>
<keyword evidence="2" id="KW-0378">Hydrolase</keyword>
<dbReference type="SUPFAM" id="SSF53474">
    <property type="entry name" value="alpha/beta-Hydrolases"/>
    <property type="match status" value="1"/>
</dbReference>
<dbReference type="InterPro" id="IPR050309">
    <property type="entry name" value="Type-B_Carboxylest/Lipase"/>
</dbReference>
<dbReference type="EMBL" id="JACAZH010000011">
    <property type="protein sequence ID" value="KAF7354617.1"/>
    <property type="molecule type" value="Genomic_DNA"/>
</dbReference>